<evidence type="ECO:0000313" key="1">
    <source>
        <dbReference type="EMBL" id="MBW77101.1"/>
    </source>
</evidence>
<reference evidence="1" key="1">
    <citation type="submission" date="2018-01" db="EMBL/GenBank/DDBJ databases">
        <title>An insight into the sialome of Amazonian anophelines.</title>
        <authorList>
            <person name="Ribeiro J.M."/>
            <person name="Scarpassa V."/>
            <person name="Calvo E."/>
        </authorList>
    </citation>
    <scope>NUCLEOTIDE SEQUENCE</scope>
</reference>
<sequence>MLLRQRRDGRGPLSALHFASVACTDAAAAAARSNYLKSSLSLKFPRARTHKTHTHIHRHTQTLQNTHARAYIDTHTNVFAR</sequence>
<dbReference type="EMBL" id="GGFL01012923">
    <property type="protein sequence ID" value="MBW77101.1"/>
    <property type="molecule type" value="Transcribed_RNA"/>
</dbReference>
<dbReference type="AlphaFoldDB" id="A0A2M4DHS9"/>
<name>A0A2M4DHS9_ANODA</name>
<dbReference type="PROSITE" id="PS51257">
    <property type="entry name" value="PROKAR_LIPOPROTEIN"/>
    <property type="match status" value="1"/>
</dbReference>
<organism evidence="1">
    <name type="scientific">Anopheles darlingi</name>
    <name type="common">Mosquito</name>
    <dbReference type="NCBI Taxonomy" id="43151"/>
    <lineage>
        <taxon>Eukaryota</taxon>
        <taxon>Metazoa</taxon>
        <taxon>Ecdysozoa</taxon>
        <taxon>Arthropoda</taxon>
        <taxon>Hexapoda</taxon>
        <taxon>Insecta</taxon>
        <taxon>Pterygota</taxon>
        <taxon>Neoptera</taxon>
        <taxon>Endopterygota</taxon>
        <taxon>Diptera</taxon>
        <taxon>Nematocera</taxon>
        <taxon>Culicoidea</taxon>
        <taxon>Culicidae</taxon>
        <taxon>Anophelinae</taxon>
        <taxon>Anopheles</taxon>
    </lineage>
</organism>
<proteinExistence type="predicted"/>
<protein>
    <submittedName>
        <fullName evidence="1">Putative secreted protein</fullName>
    </submittedName>
</protein>
<accession>A0A2M4DHS9</accession>